<dbReference type="GO" id="GO:0046872">
    <property type="term" value="F:metal ion binding"/>
    <property type="evidence" value="ECO:0007669"/>
    <property type="project" value="UniProtKB-KW"/>
</dbReference>
<keyword evidence="5" id="KW-1185">Reference proteome</keyword>
<evidence type="ECO:0000256" key="2">
    <source>
        <dbReference type="ARBA" id="ARBA00022801"/>
    </source>
</evidence>
<protein>
    <submittedName>
        <fullName evidence="4">Polysaccharide deacetylase</fullName>
    </submittedName>
</protein>
<sequence length="239" mass="27667">MTLTPIKTPKVVKRMFPNYIWDIQTTDKIIYLTFDDGPTPEITNWTLNTLKQYNAKASFFCIGNNIEKYPDIFENILKDGHNIGNHTHNHTKGWKTKTNDYIKSITKAQDIIYSQVSNSKFQIANSNIINREPTNFFRPPHGQITPKQGKSLIKLGYKIIMWDVLSFDWDATVDKKTCLSNVIKNTTRGSIIVFHDSIKASKNMQYSLPKVLEYFSEKGYVFKSLNSSNYTPKNNNYLF</sequence>
<evidence type="ECO:0000313" key="5">
    <source>
        <dbReference type="Proteomes" id="UP000095713"/>
    </source>
</evidence>
<feature type="domain" description="NodB homology" evidence="3">
    <location>
        <begin position="28"/>
        <end position="223"/>
    </location>
</feature>
<evidence type="ECO:0000256" key="1">
    <source>
        <dbReference type="ARBA" id="ARBA00022723"/>
    </source>
</evidence>
<dbReference type="GO" id="GO:0016810">
    <property type="term" value="F:hydrolase activity, acting on carbon-nitrogen (but not peptide) bonds"/>
    <property type="evidence" value="ECO:0007669"/>
    <property type="project" value="InterPro"/>
</dbReference>
<comment type="caution">
    <text evidence="4">The sequence shown here is derived from an EMBL/GenBank/DDBJ whole genome shotgun (WGS) entry which is preliminary data.</text>
</comment>
<dbReference type="GO" id="GO:0016020">
    <property type="term" value="C:membrane"/>
    <property type="evidence" value="ECO:0007669"/>
    <property type="project" value="TreeGrafter"/>
</dbReference>
<dbReference type="Gene3D" id="3.20.20.370">
    <property type="entry name" value="Glycoside hydrolase/deacetylase"/>
    <property type="match status" value="1"/>
</dbReference>
<evidence type="ECO:0000259" key="3">
    <source>
        <dbReference type="PROSITE" id="PS51677"/>
    </source>
</evidence>
<dbReference type="PANTHER" id="PTHR10587:SF133">
    <property type="entry name" value="CHITIN DEACETYLASE 1-RELATED"/>
    <property type="match status" value="1"/>
</dbReference>
<dbReference type="Pfam" id="PF01522">
    <property type="entry name" value="Polysacc_deac_1"/>
    <property type="match status" value="1"/>
</dbReference>
<dbReference type="GO" id="GO:0005975">
    <property type="term" value="P:carbohydrate metabolic process"/>
    <property type="evidence" value="ECO:0007669"/>
    <property type="project" value="InterPro"/>
</dbReference>
<dbReference type="InterPro" id="IPR011330">
    <property type="entry name" value="Glyco_hydro/deAcase_b/a-brl"/>
</dbReference>
<dbReference type="InterPro" id="IPR050248">
    <property type="entry name" value="Polysacc_deacetylase_ArnD"/>
</dbReference>
<reference evidence="4 5" key="1">
    <citation type="submission" date="2016-05" db="EMBL/GenBank/DDBJ databases">
        <title>Draft Genome Sequence of Algibacter sp. Strain SK-16 Isolated from the Surface Water of Aburatsubo Inlet.</title>
        <authorList>
            <person name="Wong S.-K."/>
            <person name="Yoshizawa S."/>
            <person name="Nakajima Y."/>
            <person name="Ogura Y."/>
            <person name="Tetsuya H."/>
            <person name="Hamasaki K."/>
        </authorList>
    </citation>
    <scope>NUCLEOTIDE SEQUENCE [LARGE SCALE GENOMIC DNA]</scope>
    <source>
        <strain evidence="4 5">SK-16</strain>
    </source>
</reference>
<dbReference type="OrthoDB" id="9812065at2"/>
<accession>A0A1E5TCW7</accession>
<dbReference type="Proteomes" id="UP000095713">
    <property type="component" value="Unassembled WGS sequence"/>
</dbReference>
<dbReference type="EMBL" id="MDJD01000007">
    <property type="protein sequence ID" value="OEK09223.1"/>
    <property type="molecule type" value="Genomic_DNA"/>
</dbReference>
<dbReference type="AlphaFoldDB" id="A0A1E5TCW7"/>
<evidence type="ECO:0000313" key="4">
    <source>
        <dbReference type="EMBL" id="OEK09223.1"/>
    </source>
</evidence>
<dbReference type="SUPFAM" id="SSF88713">
    <property type="entry name" value="Glycoside hydrolase/deacetylase"/>
    <property type="match status" value="1"/>
</dbReference>
<dbReference type="PANTHER" id="PTHR10587">
    <property type="entry name" value="GLYCOSYL TRANSFERASE-RELATED"/>
    <property type="match status" value="1"/>
</dbReference>
<dbReference type="STRING" id="1849968.A8C32_10880"/>
<dbReference type="InterPro" id="IPR002509">
    <property type="entry name" value="NODB_dom"/>
</dbReference>
<gene>
    <name evidence="4" type="ORF">A8C32_10880</name>
</gene>
<organism evidence="4 5">
    <name type="scientific">Flavivirga aquatica</name>
    <dbReference type="NCBI Taxonomy" id="1849968"/>
    <lineage>
        <taxon>Bacteria</taxon>
        <taxon>Pseudomonadati</taxon>
        <taxon>Bacteroidota</taxon>
        <taxon>Flavobacteriia</taxon>
        <taxon>Flavobacteriales</taxon>
        <taxon>Flavobacteriaceae</taxon>
        <taxon>Flavivirga</taxon>
    </lineage>
</organism>
<proteinExistence type="predicted"/>
<keyword evidence="1" id="KW-0479">Metal-binding</keyword>
<dbReference type="PROSITE" id="PS51677">
    <property type="entry name" value="NODB"/>
    <property type="match status" value="1"/>
</dbReference>
<dbReference type="RefSeq" id="WP_069828660.1">
    <property type="nucleotide sequence ID" value="NZ_MDJD01000007.1"/>
</dbReference>
<keyword evidence="2" id="KW-0378">Hydrolase</keyword>
<name>A0A1E5TCW7_9FLAO</name>
<dbReference type="CDD" id="cd10917">
    <property type="entry name" value="CE4_NodB_like_6s_7s"/>
    <property type="match status" value="1"/>
</dbReference>